<organism evidence="2 3">
    <name type="scientific">Neodothiora populina</name>
    <dbReference type="NCBI Taxonomy" id="2781224"/>
    <lineage>
        <taxon>Eukaryota</taxon>
        <taxon>Fungi</taxon>
        <taxon>Dikarya</taxon>
        <taxon>Ascomycota</taxon>
        <taxon>Pezizomycotina</taxon>
        <taxon>Dothideomycetes</taxon>
        <taxon>Dothideomycetidae</taxon>
        <taxon>Dothideales</taxon>
        <taxon>Dothioraceae</taxon>
        <taxon>Neodothiora</taxon>
    </lineage>
</organism>
<feature type="domain" description="ABM" evidence="1">
    <location>
        <begin position="23"/>
        <end position="95"/>
    </location>
</feature>
<sequence>MFEESSNTEGFLTELPPIPEDEFCVYGTVHAYPEHADALELVYAETTRLAHFEPGVIYYCIARDGNDPTLFHFFERYTGRKAFEEHNEQPIIQKLIADKLFRGVKAKIRQRYQANRKIGAIA</sequence>
<keyword evidence="3" id="KW-1185">Reference proteome</keyword>
<dbReference type="Proteomes" id="UP001562354">
    <property type="component" value="Unassembled WGS sequence"/>
</dbReference>
<name>A0ABR3PQW2_9PEZI</name>
<gene>
    <name evidence="2" type="ORF">AAFC00_001962</name>
</gene>
<dbReference type="RefSeq" id="XP_069204739.1">
    <property type="nucleotide sequence ID" value="XM_069341228.1"/>
</dbReference>
<dbReference type="EMBL" id="JBFMKM010000001">
    <property type="protein sequence ID" value="KAL1311890.1"/>
    <property type="molecule type" value="Genomic_DNA"/>
</dbReference>
<dbReference type="InterPro" id="IPR007138">
    <property type="entry name" value="ABM_dom"/>
</dbReference>
<accession>A0ABR3PQW2</accession>
<reference evidence="2 3" key="1">
    <citation type="submission" date="2024-07" db="EMBL/GenBank/DDBJ databases">
        <title>Draft sequence of the Neodothiora populina.</title>
        <authorList>
            <person name="Drown D.D."/>
            <person name="Schuette U.S."/>
            <person name="Buechlein A.B."/>
            <person name="Rusch D.R."/>
            <person name="Winton L.W."/>
            <person name="Adams G.A."/>
        </authorList>
    </citation>
    <scope>NUCLEOTIDE SEQUENCE [LARGE SCALE GENOMIC DNA]</scope>
    <source>
        <strain evidence="2 3">CPC 39397</strain>
    </source>
</reference>
<dbReference type="SUPFAM" id="SSF54909">
    <property type="entry name" value="Dimeric alpha+beta barrel"/>
    <property type="match status" value="1"/>
</dbReference>
<dbReference type="Pfam" id="PF03992">
    <property type="entry name" value="ABM"/>
    <property type="match status" value="1"/>
</dbReference>
<protein>
    <recommendedName>
        <fullName evidence="1">ABM domain-containing protein</fullName>
    </recommendedName>
</protein>
<dbReference type="Gene3D" id="3.30.70.100">
    <property type="match status" value="1"/>
</dbReference>
<dbReference type="InterPro" id="IPR011008">
    <property type="entry name" value="Dimeric_a/b-barrel"/>
</dbReference>
<evidence type="ECO:0000313" key="3">
    <source>
        <dbReference type="Proteomes" id="UP001562354"/>
    </source>
</evidence>
<dbReference type="GeneID" id="95975665"/>
<comment type="caution">
    <text evidence="2">The sequence shown here is derived from an EMBL/GenBank/DDBJ whole genome shotgun (WGS) entry which is preliminary data.</text>
</comment>
<evidence type="ECO:0000259" key="1">
    <source>
        <dbReference type="Pfam" id="PF03992"/>
    </source>
</evidence>
<evidence type="ECO:0000313" key="2">
    <source>
        <dbReference type="EMBL" id="KAL1311890.1"/>
    </source>
</evidence>
<proteinExistence type="predicted"/>